<dbReference type="PROSITE" id="PS00135">
    <property type="entry name" value="TRYPSIN_SER"/>
    <property type="match status" value="1"/>
</dbReference>
<dbReference type="AlphaFoldDB" id="A0AAV2SKN1"/>
<feature type="non-terminal residue" evidence="4">
    <location>
        <position position="1"/>
    </location>
</feature>
<dbReference type="InterPro" id="IPR043504">
    <property type="entry name" value="Peptidase_S1_PA_chymotrypsin"/>
</dbReference>
<comment type="similarity">
    <text evidence="2">Belongs to the peptidase S1 family. CLIP subfamily.</text>
</comment>
<keyword evidence="5" id="KW-1185">Reference proteome</keyword>
<accession>A0AAV2SKN1</accession>
<dbReference type="SUPFAM" id="SSF50494">
    <property type="entry name" value="Trypsin-like serine proteases"/>
    <property type="match status" value="1"/>
</dbReference>
<dbReference type="Gene3D" id="2.40.10.10">
    <property type="entry name" value="Trypsin-like serine proteases"/>
    <property type="match status" value="2"/>
</dbReference>
<feature type="domain" description="Peptidase S1" evidence="3">
    <location>
        <begin position="1"/>
        <end position="183"/>
    </location>
</feature>
<dbReference type="Proteomes" id="UP001497623">
    <property type="component" value="Unassembled WGS sequence"/>
</dbReference>
<dbReference type="SMART" id="SM00020">
    <property type="entry name" value="Tryp_SPc"/>
    <property type="match status" value="1"/>
</dbReference>
<organism evidence="4 5">
    <name type="scientific">Meganyctiphanes norvegica</name>
    <name type="common">Northern krill</name>
    <name type="synonym">Thysanopoda norvegica</name>
    <dbReference type="NCBI Taxonomy" id="48144"/>
    <lineage>
        <taxon>Eukaryota</taxon>
        <taxon>Metazoa</taxon>
        <taxon>Ecdysozoa</taxon>
        <taxon>Arthropoda</taxon>
        <taxon>Crustacea</taxon>
        <taxon>Multicrustacea</taxon>
        <taxon>Malacostraca</taxon>
        <taxon>Eumalacostraca</taxon>
        <taxon>Eucarida</taxon>
        <taxon>Euphausiacea</taxon>
        <taxon>Euphausiidae</taxon>
        <taxon>Meganyctiphanes</taxon>
    </lineage>
</organism>
<dbReference type="GO" id="GO:0004252">
    <property type="term" value="F:serine-type endopeptidase activity"/>
    <property type="evidence" value="ECO:0007669"/>
    <property type="project" value="InterPro"/>
</dbReference>
<dbReference type="PANTHER" id="PTHR24253">
    <property type="entry name" value="TRANSMEMBRANE PROTEASE SERINE"/>
    <property type="match status" value="1"/>
</dbReference>
<reference evidence="4 5" key="1">
    <citation type="submission" date="2024-05" db="EMBL/GenBank/DDBJ databases">
        <authorList>
            <person name="Wallberg A."/>
        </authorList>
    </citation>
    <scope>NUCLEOTIDE SEQUENCE [LARGE SCALE GENOMIC DNA]</scope>
</reference>
<gene>
    <name evidence="4" type="ORF">MNOR_LOCUS37651</name>
</gene>
<dbReference type="CDD" id="cd00190">
    <property type="entry name" value="Tryp_SPc"/>
    <property type="match status" value="1"/>
</dbReference>
<dbReference type="PANTHER" id="PTHR24253:SF153">
    <property type="entry name" value="SERINE PROTEASE HEPSIN"/>
    <property type="match status" value="1"/>
</dbReference>
<dbReference type="EMBL" id="CAXKWB010077918">
    <property type="protein sequence ID" value="CAL4201922.1"/>
    <property type="molecule type" value="Genomic_DNA"/>
</dbReference>
<evidence type="ECO:0000313" key="4">
    <source>
        <dbReference type="EMBL" id="CAL4201922.1"/>
    </source>
</evidence>
<dbReference type="InterPro" id="IPR001314">
    <property type="entry name" value="Peptidase_S1A"/>
</dbReference>
<dbReference type="Pfam" id="PF00089">
    <property type="entry name" value="Trypsin"/>
    <property type="match status" value="1"/>
</dbReference>
<comment type="caution">
    <text evidence="4">The sequence shown here is derived from an EMBL/GenBank/DDBJ whole genome shotgun (WGS) entry which is preliminary data.</text>
</comment>
<dbReference type="PROSITE" id="PS50240">
    <property type="entry name" value="TRYPSIN_DOM"/>
    <property type="match status" value="1"/>
</dbReference>
<evidence type="ECO:0000259" key="3">
    <source>
        <dbReference type="PROSITE" id="PS50240"/>
    </source>
</evidence>
<keyword evidence="1" id="KW-1015">Disulfide bond</keyword>
<dbReference type="PRINTS" id="PR00722">
    <property type="entry name" value="CHYMOTRYPSIN"/>
</dbReference>
<dbReference type="InterPro" id="IPR001254">
    <property type="entry name" value="Trypsin_dom"/>
</dbReference>
<dbReference type="FunFam" id="2.40.10.10:FF:000002">
    <property type="entry name" value="Transmembrane protease serine"/>
    <property type="match status" value="1"/>
</dbReference>
<evidence type="ECO:0000256" key="1">
    <source>
        <dbReference type="ARBA" id="ARBA00023157"/>
    </source>
</evidence>
<dbReference type="InterPro" id="IPR009003">
    <property type="entry name" value="Peptidase_S1_PA"/>
</dbReference>
<dbReference type="GO" id="GO:0006508">
    <property type="term" value="P:proteolysis"/>
    <property type="evidence" value="ECO:0007669"/>
    <property type="project" value="InterPro"/>
</dbReference>
<proteinExistence type="inferred from homology"/>
<evidence type="ECO:0000313" key="5">
    <source>
        <dbReference type="Proteomes" id="UP001497623"/>
    </source>
</evidence>
<protein>
    <recommendedName>
        <fullName evidence="3">Peptidase S1 domain-containing protein</fullName>
    </recommendedName>
</protein>
<sequence length="187" mass="20444">QSTNSTVSIEQTIEVEVAIRHPKYRLVPKYHDIGLLRLKEPIVLTTFVLPACLPSDDHTLPSNGDTLHAAGWGRTAANQRGSSPILQKVDLPKIDNKVCSLHFQNLKKELPLGITKDMMCAGELGKDTCKGDSGGPLVRQLTLNNISCEHEVVGLVSFGVGCGVMGVYTRVSLYLDWITEYIAPDMT</sequence>
<name>A0AAV2SKN1_MEGNR</name>
<evidence type="ECO:0000256" key="2">
    <source>
        <dbReference type="ARBA" id="ARBA00024195"/>
    </source>
</evidence>
<dbReference type="InterPro" id="IPR033116">
    <property type="entry name" value="TRYPSIN_SER"/>
</dbReference>